<dbReference type="Proteomes" id="UP000295264">
    <property type="component" value="Unassembled WGS sequence"/>
</dbReference>
<reference evidence="2 3" key="1">
    <citation type="journal article" date="2018" name="Genomics">
        <title>Molecular footprints of inshore aquatic adaptation in Indo-Pacific humpback dolphin (Sousa chinensis).</title>
        <authorList>
            <person name="Ming Y."/>
            <person name="Jian J."/>
            <person name="Yu F."/>
            <person name="Yu X."/>
            <person name="Wang J."/>
            <person name="Liu W."/>
        </authorList>
    </citation>
    <scope>NUCLEOTIDE SEQUENCE [LARGE SCALE GENOMIC DNA]</scope>
    <source>
        <strain evidence="2">MY-2018</strain>
        <tissue evidence="2">Skin</tissue>
    </source>
</reference>
<name>A0A484GPQ4_SOUCH</name>
<comment type="caution">
    <text evidence="2">The sequence shown here is derived from an EMBL/GenBank/DDBJ whole genome shotgun (WGS) entry which is preliminary data.</text>
</comment>
<accession>A0A484GPQ4</accession>
<feature type="region of interest" description="Disordered" evidence="1">
    <location>
        <begin position="64"/>
        <end position="90"/>
    </location>
</feature>
<gene>
    <name evidence="2" type="ORF">DBR06_SOUSAS5310030</name>
</gene>
<keyword evidence="3" id="KW-1185">Reference proteome</keyword>
<organism evidence="2 3">
    <name type="scientific">Sousa chinensis</name>
    <name type="common">Indo-pacific humpbacked dolphin</name>
    <name type="synonym">Steno chinensis</name>
    <dbReference type="NCBI Taxonomy" id="103600"/>
    <lineage>
        <taxon>Eukaryota</taxon>
        <taxon>Metazoa</taxon>
        <taxon>Chordata</taxon>
        <taxon>Craniata</taxon>
        <taxon>Vertebrata</taxon>
        <taxon>Euteleostomi</taxon>
        <taxon>Mammalia</taxon>
        <taxon>Eutheria</taxon>
        <taxon>Laurasiatheria</taxon>
        <taxon>Artiodactyla</taxon>
        <taxon>Whippomorpha</taxon>
        <taxon>Cetacea</taxon>
        <taxon>Odontoceti</taxon>
        <taxon>Delphinidae</taxon>
        <taxon>Sousa</taxon>
    </lineage>
</organism>
<evidence type="ECO:0000313" key="3">
    <source>
        <dbReference type="Proteomes" id="UP000295264"/>
    </source>
</evidence>
<evidence type="ECO:0000313" key="2">
    <source>
        <dbReference type="EMBL" id="TEA37603.1"/>
    </source>
</evidence>
<evidence type="ECO:0000256" key="1">
    <source>
        <dbReference type="SAM" id="MobiDB-lite"/>
    </source>
</evidence>
<sequence length="90" mass="10057">PLDNFASERALFQPPAPVQLCRWHEASFRSSYFTAVPSPWSRCGSHHDGCPPLRWTTGSGVGCSREEPGGDFFEQDQNRPPRVTQLQVGQ</sequence>
<protein>
    <submittedName>
        <fullName evidence="2">Uncharacterized protein</fullName>
    </submittedName>
</protein>
<dbReference type="AlphaFoldDB" id="A0A484GPQ4"/>
<dbReference type="EMBL" id="QWLN02005217">
    <property type="protein sequence ID" value="TEA37603.1"/>
    <property type="molecule type" value="Genomic_DNA"/>
</dbReference>
<proteinExistence type="predicted"/>
<feature type="non-terminal residue" evidence="2">
    <location>
        <position position="1"/>
    </location>
</feature>